<name>A0AAD1BZW3_METFU</name>
<reference evidence="1 2" key="2">
    <citation type="journal article" date="2017" name="Int. J. Syst. Evol. Microbiol.">
        <title>Pseudomonas furukawaii sp. nov., a polychlorinated biphenyl-degrading bacterium isolated from biphenyl-contaminated soil in Japan.</title>
        <authorList>
            <person name="Kimura N."/>
            <person name="Watanabe T."/>
            <person name="Suenaga H."/>
            <person name="Fujihara H."/>
            <person name="Futagami T."/>
            <person name="Goto M."/>
            <person name="Hanada S."/>
            <person name="Hirose J."/>
        </authorList>
    </citation>
    <scope>NUCLEOTIDE SEQUENCE [LARGE SCALE GENOMIC DNA]</scope>
    <source>
        <strain evidence="2">DSM 10086 / NBRC 110670 / KF707</strain>
    </source>
</reference>
<reference evidence="2" key="1">
    <citation type="submission" date="2015-05" db="EMBL/GenBank/DDBJ databases">
        <title>Draft genome sequencing of a biphenyl-degrading bacterium, Pseudomonas balearica KF707 (=NBRC110670).</title>
        <authorList>
            <person name="Kimura N."/>
            <person name="Hirose J."/>
            <person name="Watanabe T."/>
            <person name="Suenaga H."/>
            <person name="Fujihara H."/>
            <person name="Noguchi M."/>
            <person name="Hashimoto M."/>
            <person name="Shimodaira J."/>
            <person name="Tsuchikane K."/>
            <person name="Hosoyama A."/>
            <person name="Yamazoe A."/>
            <person name="Fujita N."/>
            <person name="Furukawa K."/>
        </authorList>
    </citation>
    <scope>NUCLEOTIDE SEQUENCE [LARGE SCALE GENOMIC DNA]</scope>
    <source>
        <strain evidence="2">DSM 10086 / NBRC 110670 / KF707</strain>
    </source>
</reference>
<dbReference type="AlphaFoldDB" id="A0AAD1BZW3"/>
<gene>
    <name evidence="1" type="ORF">KF707C_26600</name>
</gene>
<accession>A0AAD1BZW3</accession>
<organism evidence="1 2">
    <name type="scientific">Metapseudomonas furukawaii</name>
    <name type="common">Pseudomonas furukawaii</name>
    <dbReference type="NCBI Taxonomy" id="1149133"/>
    <lineage>
        <taxon>Bacteria</taxon>
        <taxon>Pseudomonadati</taxon>
        <taxon>Pseudomonadota</taxon>
        <taxon>Gammaproteobacteria</taxon>
        <taxon>Pseudomonadales</taxon>
        <taxon>Pseudomonadaceae</taxon>
        <taxon>Metapseudomonas</taxon>
    </lineage>
</organism>
<protein>
    <submittedName>
        <fullName evidence="1">Uncharacterized protein</fullName>
    </submittedName>
</protein>
<dbReference type="KEGG" id="pfuw:KF707C_26600"/>
<keyword evidence="2" id="KW-1185">Reference proteome</keyword>
<sequence>MLAPDRCLGSGRGILQNASIPAPRGAFKSRSRVNRRKALCHHGYSPF</sequence>
<evidence type="ECO:0000313" key="2">
    <source>
        <dbReference type="Proteomes" id="UP000218554"/>
    </source>
</evidence>
<proteinExistence type="predicted"/>
<dbReference type="EMBL" id="AP014862">
    <property type="protein sequence ID" value="BAU74348.1"/>
    <property type="molecule type" value="Genomic_DNA"/>
</dbReference>
<dbReference type="Proteomes" id="UP000218554">
    <property type="component" value="Chromosome"/>
</dbReference>
<evidence type="ECO:0000313" key="1">
    <source>
        <dbReference type="EMBL" id="BAU74348.1"/>
    </source>
</evidence>